<dbReference type="SUPFAM" id="SSF55785">
    <property type="entry name" value="PYP-like sensor domain (PAS domain)"/>
    <property type="match status" value="6"/>
</dbReference>
<accession>A0A2P2D594</accession>
<feature type="domain" description="PAS" evidence="8">
    <location>
        <begin position="274"/>
        <end position="340"/>
    </location>
</feature>
<dbReference type="SMART" id="SM00065">
    <property type="entry name" value="GAF"/>
    <property type="match status" value="1"/>
</dbReference>
<feature type="domain" description="PAS" evidence="8">
    <location>
        <begin position="17"/>
        <end position="59"/>
    </location>
</feature>
<dbReference type="InterPro" id="IPR000014">
    <property type="entry name" value="PAS"/>
</dbReference>
<dbReference type="SUPFAM" id="SSF47384">
    <property type="entry name" value="Homodimeric domain of signal transducing histidine kinase"/>
    <property type="match status" value="1"/>
</dbReference>
<feature type="coiled-coil region" evidence="6">
    <location>
        <begin position="782"/>
        <end position="809"/>
    </location>
</feature>
<gene>
    <name evidence="9" type="ORF">LPTSP1_28200</name>
</gene>
<dbReference type="Pfam" id="PF13188">
    <property type="entry name" value="PAS_8"/>
    <property type="match status" value="1"/>
</dbReference>
<comment type="caution">
    <text evidence="9">The sequence shown here is derived from an EMBL/GenBank/DDBJ whole genome shotgun (WGS) entry which is preliminary data.</text>
</comment>
<dbReference type="PRINTS" id="PR00344">
    <property type="entry name" value="BCTRLSENSOR"/>
</dbReference>
<dbReference type="InterPro" id="IPR004358">
    <property type="entry name" value="Sig_transdc_His_kin-like_C"/>
</dbReference>
<dbReference type="Gene3D" id="3.30.450.40">
    <property type="match status" value="1"/>
</dbReference>
<keyword evidence="6" id="KW-0175">Coiled coil</keyword>
<dbReference type="GO" id="GO:0000155">
    <property type="term" value="F:phosphorelay sensor kinase activity"/>
    <property type="evidence" value="ECO:0007669"/>
    <property type="project" value="InterPro"/>
</dbReference>
<dbReference type="SMART" id="SM00091">
    <property type="entry name" value="PAS"/>
    <property type="match status" value="6"/>
</dbReference>
<keyword evidence="4" id="KW-0808">Transferase</keyword>
<dbReference type="InterPro" id="IPR036097">
    <property type="entry name" value="HisK_dim/P_sf"/>
</dbReference>
<evidence type="ECO:0000259" key="7">
    <source>
        <dbReference type="PROSITE" id="PS50109"/>
    </source>
</evidence>
<dbReference type="PROSITE" id="PS50109">
    <property type="entry name" value="HIS_KIN"/>
    <property type="match status" value="1"/>
</dbReference>
<feature type="domain" description="PAS" evidence="8">
    <location>
        <begin position="670"/>
        <end position="719"/>
    </location>
</feature>
<feature type="domain" description="PAS" evidence="8">
    <location>
        <begin position="538"/>
        <end position="606"/>
    </location>
</feature>
<evidence type="ECO:0000256" key="6">
    <source>
        <dbReference type="SAM" id="Coils"/>
    </source>
</evidence>
<sequence>MRACSLGDKSLESSLSQLNILRQFFERIGDGVLVFSSSGNLIEANPSALQILGYSSKELKEIDFSLISDIRNGIFESLKKEEKTNWYLGYFLLKNKEIRTFYCQGFKIQGETDAETTTWIHIRSPKQQSELSKEDITHPEIGWRALEKFFDMNPLPMAITEIETGKYLKVNRQFCIQVKYSEDEIVGKSALDLGFWSSAETRANIVEAIKKEGFVRDIELRFTNKLGEEFWGLFSAHPIEYAGSLKLLTITVPITDRVKEEVEKQKLLDELKENQEILKQIIKLNPTAITLSKLDGAYLDANDLFLSLIGKTKEEIIGKSPADLGVYYDLSDREIIRGLLIQKGAVDNLEVKMGTSDGKIRSILFSARVIEAGGEKKILAVGHDITHIKDAQTDLEGLASELEKSKELFQRLFQLIPSAVVLTDLISRKIIDVNERFLEFVKLKRSEVIGKLTTDIKVWDYDPDRRAEIYKQLDEKGEVSNIETVFRASDGIAMPVLYSGRIVKLNGRPHVISLATDIRERLEAEEQTRRLNAEVRHNKELFEKIFQMNPAAVSLSDLETGTYTEINEAYCALIGYTREQIIGKTSVELGVLKSKEDRAKIKAELESSGWSKNIELAIGHADGSERYGLCGNRIFRLGDRMVLLSMVIDITDRKRAESERDKYLAQLEESKNLFEKVFELNPDTICISDLETGKYISVNSMFYDLFGFTKEEAIGRNSVDLGIWPDPKVKRQLIDQMKEKGILRDIDIPFIRKDGTPVDSIFSGRIVNLMGRPAIVAITKDNTAAKAAAKEKEKENIKLSEQARVLLNMATDPDFATGNISAGLNNIVRMCTETLGCDRASIWLFSDKERTVWSLVSGWDQKFETYMDPATMDLKQHPKYFASMKTERFVDAYDVVNDPRTSEFAETYSIPLGIQSLLDAPIFLRGGIYGVICLEHRGGLRRWKGYEQQFVVTVAEQVTQLLLNSERREAKEELEHAVRIRTSELASALDNLKKTQDQLILSEKMAALGQLVAGIAHEINNPLGAISALSGELRAYMDSSPDRLKKLRPFFAEAEPSYIKRLCDFIRAGIASKETQVSREERRDVLRKLKNKLSELGFENPYDLADRLMDVGLYNSMEEFPEVFEAKENLALLDFAIEEIQTYKNAASIRLAVDRTSKIVYALKSFAHIDSGEGKIETDLAENIETVLTIYHNQIKNGVEVELDFQARPIIYAYPDDLIQVWTNLIYNSLQAMQFKGKIKISILDSDSDVSVLISDNGPGIPPDIKSKIFDPFYTTKAPGEGSGLGLDISRRIVLKHGGRIEFNSKPGKTVFKVLLPKN</sequence>
<feature type="domain" description="Histidine kinase" evidence="7">
    <location>
        <begin position="1153"/>
        <end position="1319"/>
    </location>
</feature>
<dbReference type="Gene3D" id="3.30.565.10">
    <property type="entry name" value="Histidine kinase-like ATPase, C-terminal domain"/>
    <property type="match status" value="1"/>
</dbReference>
<dbReference type="PROSITE" id="PS50112">
    <property type="entry name" value="PAS"/>
    <property type="match status" value="5"/>
</dbReference>
<dbReference type="GO" id="GO:0006355">
    <property type="term" value="P:regulation of DNA-templated transcription"/>
    <property type="evidence" value="ECO:0007669"/>
    <property type="project" value="InterPro"/>
</dbReference>
<keyword evidence="5" id="KW-0418">Kinase</keyword>
<feature type="domain" description="PAS" evidence="8">
    <location>
        <begin position="405"/>
        <end position="451"/>
    </location>
</feature>
<name>A0A2P2D594_9LEPT</name>
<dbReference type="InterPro" id="IPR035965">
    <property type="entry name" value="PAS-like_dom_sf"/>
</dbReference>
<dbReference type="NCBIfam" id="TIGR00229">
    <property type="entry name" value="sensory_box"/>
    <property type="match status" value="6"/>
</dbReference>
<dbReference type="PANTHER" id="PTHR43304">
    <property type="entry name" value="PHYTOCHROME-LIKE PROTEIN CPH1"/>
    <property type="match status" value="1"/>
</dbReference>
<dbReference type="InterPro" id="IPR003594">
    <property type="entry name" value="HATPase_dom"/>
</dbReference>
<dbReference type="Pfam" id="PF13426">
    <property type="entry name" value="PAS_9"/>
    <property type="match status" value="4"/>
</dbReference>
<dbReference type="SUPFAM" id="SSF55781">
    <property type="entry name" value="GAF domain-like"/>
    <property type="match status" value="1"/>
</dbReference>
<reference evidence="9 10" key="1">
    <citation type="submission" date="2018-02" db="EMBL/GenBank/DDBJ databases">
        <title>Novel Leptospira species isolated from soil and water in Japan.</title>
        <authorList>
            <person name="Nakao R."/>
            <person name="Masuzawa T."/>
        </authorList>
    </citation>
    <scope>NUCLEOTIDE SEQUENCE [LARGE SCALE GENOMIC DNA]</scope>
    <source>
        <strain evidence="9 10">E8</strain>
    </source>
</reference>
<keyword evidence="10" id="KW-1185">Reference proteome</keyword>
<dbReference type="InterPro" id="IPR003661">
    <property type="entry name" value="HisK_dim/P_dom"/>
</dbReference>
<dbReference type="InterPro" id="IPR005467">
    <property type="entry name" value="His_kinase_dom"/>
</dbReference>
<dbReference type="InterPro" id="IPR013767">
    <property type="entry name" value="PAS_fold"/>
</dbReference>
<evidence type="ECO:0000313" key="9">
    <source>
        <dbReference type="EMBL" id="GBF39813.1"/>
    </source>
</evidence>
<dbReference type="EC" id="2.7.13.3" evidence="2"/>
<dbReference type="CDD" id="cd00082">
    <property type="entry name" value="HisKA"/>
    <property type="match status" value="1"/>
</dbReference>
<dbReference type="SMART" id="SM00086">
    <property type="entry name" value="PAC"/>
    <property type="match status" value="4"/>
</dbReference>
<dbReference type="InterPro" id="IPR052162">
    <property type="entry name" value="Sensor_kinase/Photoreceptor"/>
</dbReference>
<dbReference type="Proteomes" id="UP000245076">
    <property type="component" value="Unassembled WGS sequence"/>
</dbReference>
<dbReference type="Pfam" id="PF01590">
    <property type="entry name" value="GAF"/>
    <property type="match status" value="1"/>
</dbReference>
<dbReference type="Pfam" id="PF02518">
    <property type="entry name" value="HATPase_c"/>
    <property type="match status" value="1"/>
</dbReference>
<protein>
    <recommendedName>
        <fullName evidence="2">histidine kinase</fullName>
        <ecNumber evidence="2">2.7.13.3</ecNumber>
    </recommendedName>
</protein>
<dbReference type="InterPro" id="IPR003018">
    <property type="entry name" value="GAF"/>
</dbReference>
<dbReference type="Gene3D" id="3.30.450.20">
    <property type="entry name" value="PAS domain"/>
    <property type="match status" value="6"/>
</dbReference>
<evidence type="ECO:0000256" key="2">
    <source>
        <dbReference type="ARBA" id="ARBA00012438"/>
    </source>
</evidence>
<dbReference type="Gene3D" id="1.10.287.130">
    <property type="match status" value="1"/>
</dbReference>
<dbReference type="InterPro" id="IPR001610">
    <property type="entry name" value="PAC"/>
</dbReference>
<evidence type="ECO:0000256" key="4">
    <source>
        <dbReference type="ARBA" id="ARBA00022679"/>
    </source>
</evidence>
<dbReference type="InterPro" id="IPR029016">
    <property type="entry name" value="GAF-like_dom_sf"/>
</dbReference>
<dbReference type="EMBL" id="BFAY01000011">
    <property type="protein sequence ID" value="GBF39813.1"/>
    <property type="molecule type" value="Genomic_DNA"/>
</dbReference>
<evidence type="ECO:0000259" key="8">
    <source>
        <dbReference type="PROSITE" id="PS50112"/>
    </source>
</evidence>
<proteinExistence type="predicted"/>
<dbReference type="CDD" id="cd00130">
    <property type="entry name" value="PAS"/>
    <property type="match status" value="6"/>
</dbReference>
<evidence type="ECO:0000256" key="3">
    <source>
        <dbReference type="ARBA" id="ARBA00022553"/>
    </source>
</evidence>
<dbReference type="SMART" id="SM00387">
    <property type="entry name" value="HATPase_c"/>
    <property type="match status" value="1"/>
</dbReference>
<dbReference type="Pfam" id="PF00989">
    <property type="entry name" value="PAS"/>
    <property type="match status" value="1"/>
</dbReference>
<comment type="catalytic activity">
    <reaction evidence="1">
        <text>ATP + protein L-histidine = ADP + protein N-phospho-L-histidine.</text>
        <dbReference type="EC" id="2.7.13.3"/>
    </reaction>
</comment>
<keyword evidence="3" id="KW-0597">Phosphoprotein</keyword>
<evidence type="ECO:0000313" key="10">
    <source>
        <dbReference type="Proteomes" id="UP000245076"/>
    </source>
</evidence>
<dbReference type="InterPro" id="IPR036890">
    <property type="entry name" value="HATPase_C_sf"/>
</dbReference>
<organism evidence="9 10">
    <name type="scientific">Leptospira johnsonii</name>
    <dbReference type="NCBI Taxonomy" id="1917820"/>
    <lineage>
        <taxon>Bacteria</taxon>
        <taxon>Pseudomonadati</taxon>
        <taxon>Spirochaetota</taxon>
        <taxon>Spirochaetia</taxon>
        <taxon>Leptospirales</taxon>
        <taxon>Leptospiraceae</taxon>
        <taxon>Leptospira</taxon>
    </lineage>
</organism>
<dbReference type="PANTHER" id="PTHR43304:SF1">
    <property type="entry name" value="PAC DOMAIN-CONTAINING PROTEIN"/>
    <property type="match status" value="1"/>
</dbReference>
<dbReference type="SUPFAM" id="SSF55874">
    <property type="entry name" value="ATPase domain of HSP90 chaperone/DNA topoisomerase II/histidine kinase"/>
    <property type="match status" value="1"/>
</dbReference>
<evidence type="ECO:0000256" key="5">
    <source>
        <dbReference type="ARBA" id="ARBA00022777"/>
    </source>
</evidence>
<evidence type="ECO:0000256" key="1">
    <source>
        <dbReference type="ARBA" id="ARBA00000085"/>
    </source>
</evidence>